<dbReference type="EMBL" id="VUJX02000002">
    <property type="protein sequence ID" value="KAL0940173.1"/>
    <property type="molecule type" value="Genomic_DNA"/>
</dbReference>
<comment type="caution">
    <text evidence="1">The sequence shown here is derived from an EMBL/GenBank/DDBJ whole genome shotgun (WGS) entry which is preliminary data.</text>
</comment>
<name>A0ACC3Z7V3_COLTU</name>
<dbReference type="Proteomes" id="UP000805649">
    <property type="component" value="Unassembled WGS sequence"/>
</dbReference>
<proteinExistence type="predicted"/>
<organism evidence="1 2">
    <name type="scientific">Colletotrichum truncatum</name>
    <name type="common">Anthracnose fungus</name>
    <name type="synonym">Colletotrichum capsici</name>
    <dbReference type="NCBI Taxonomy" id="5467"/>
    <lineage>
        <taxon>Eukaryota</taxon>
        <taxon>Fungi</taxon>
        <taxon>Dikarya</taxon>
        <taxon>Ascomycota</taxon>
        <taxon>Pezizomycotina</taxon>
        <taxon>Sordariomycetes</taxon>
        <taxon>Hypocreomycetidae</taxon>
        <taxon>Glomerellales</taxon>
        <taxon>Glomerellaceae</taxon>
        <taxon>Colletotrichum</taxon>
        <taxon>Colletotrichum truncatum species complex</taxon>
    </lineage>
</organism>
<keyword evidence="2" id="KW-1185">Reference proteome</keyword>
<protein>
    <submittedName>
        <fullName evidence="1">Uncharacterized protein</fullName>
    </submittedName>
</protein>
<evidence type="ECO:0000313" key="2">
    <source>
        <dbReference type="Proteomes" id="UP000805649"/>
    </source>
</evidence>
<reference evidence="1 2" key="1">
    <citation type="journal article" date="2020" name="Phytopathology">
        <title>Genome Sequence Resources of Colletotrichum truncatum, C. plurivorum, C. musicola, and C. sojae: Four Species Pathogenic to Soybean (Glycine max).</title>
        <authorList>
            <person name="Rogerio F."/>
            <person name="Boufleur T.R."/>
            <person name="Ciampi-Guillardi M."/>
            <person name="Sukno S.A."/>
            <person name="Thon M.R."/>
            <person name="Massola Junior N.S."/>
            <person name="Baroncelli R."/>
        </authorList>
    </citation>
    <scope>NUCLEOTIDE SEQUENCE [LARGE SCALE GENOMIC DNA]</scope>
    <source>
        <strain evidence="1 2">CMES1059</strain>
    </source>
</reference>
<sequence length="239" mass="27403">MQDGPAEALILASPTHPPLETYLNRLNPQPISINTAFDRFRWPAFAPISEIRVLRDSADEDSEQDLYQAKDRDGTFSLHHIASESYTNPPVSSITTSIDILYEYSCRVTWEELHIVDRYTVGDDVDVPCSCCNRMPYCEPKPLIIRATSKTYVTIEDIVSQVTEYVNSLREDILEALDAVGEHSGERTPDFSSWVFFSRNSINIEEARSLEELIKTWRYRAKVVRRSRLGLHYKPVNLS</sequence>
<evidence type="ECO:0000313" key="1">
    <source>
        <dbReference type="EMBL" id="KAL0940173.1"/>
    </source>
</evidence>
<accession>A0ACC3Z7V3</accession>
<gene>
    <name evidence="1" type="ORF">CTRU02_202936</name>
</gene>